<dbReference type="KEGG" id="vg:65099658"/>
<proteinExistence type="predicted"/>
<accession>A0A0S0DI91</accession>
<evidence type="ECO:0000256" key="3">
    <source>
        <dbReference type="ARBA" id="ARBA00022581"/>
    </source>
</evidence>
<keyword evidence="5" id="KW-0804">Transcription</keyword>
<organism evidence="7 8">
    <name type="scientific">macacine gammaherpesvirus 10</name>
    <dbReference type="NCBI Taxonomy" id="2560569"/>
    <lineage>
        <taxon>Viruses</taxon>
        <taxon>Duplodnaviria</taxon>
        <taxon>Heunggongvirae</taxon>
        <taxon>Peploviricota</taxon>
        <taxon>Herviviricetes</taxon>
        <taxon>Herpesvirales</taxon>
        <taxon>Orthoherpesviridae</taxon>
        <taxon>Gammaherpesvirinae</taxon>
        <taxon>Lymphocryptovirus</taxon>
        <taxon>Lymphocryptovirus macacinegamma10</taxon>
    </lineage>
</organism>
<feature type="compositionally biased region" description="Acidic residues" evidence="6">
    <location>
        <begin position="65"/>
        <end position="75"/>
    </location>
</feature>
<dbReference type="GeneID" id="65099658"/>
<sequence>MKKAWLGRALRDGAAEAPDSEDPDSPQDGERGNMGDPGANPSPRETVSPGPSTASEQMSQHEPMEENSDDGVEEEVSQRARTPPHGYQEAAALWSARYRTFVNVTPVQASIIQVVHAAYDSMLFPSSRHVAGLFFDENLTTEEFIWLCMTVRHRCRSVREPALPIANQRRWKMVSPNRTWHMGFRTSHLVTENFELWGDSTVRVHLTATLGCEGGERHRVTYSAGTVMLPRMSECLQKHFTSYSYADYTRSHSSTRYHIFFDLVSSGRRLYPIWISPWSREERIAFVQFVGWLSKPEHRLIHYWFTQCTGRRRPTRPWLKPHPPDVPYENPLTSRDVSIAFACGLAMELHAVRLPNDPIIVEDGSDESNTESDCDPESAAKALADMPRTIPDPSYIHGRPKVFAISAALKQRRRFRAVLSDPSVVNVLRERCKKRKVGQAEQSVAPTPPETTQPSPHPQVPTVVLHRPPAQQLEGHAEAPSAPYPQVPQPPLPRVQVAPVIVHQPPAQVSAPESLLDLLEKDNEDAEQRVMSTFVQCSPLPRPMATRAAPCVYREELNIEEDEPSGLGQIQIQPHLATACPGIQAVPTSSLMSQTTLSHLQHPRPIYQPIQTPGGPHLMSWASEAQFGRPRTGPMRPPVRPMPIQATQYQQPQAGPAPQQPQAGPAPQQPQAGPTSVIVMTYPTQHIDLTPSHSGPPFQPLDNHPVDRFPPQASKRGRPARGRPARGAKLRPLLPTTSPQKGHTVQAPVFFPPASTPSSQVPRQLGFGGSAGASAAPQAPTQEPGEWRHREQPPVLCPEILPSKRAKTDATVEFQPAQGEQLPSFAVIWENLSLGLEPALGQGGFTTEDGDDEGTEGGTAESSPRFEISDEEL</sequence>
<evidence type="ECO:0000256" key="6">
    <source>
        <dbReference type="SAM" id="MobiDB-lite"/>
    </source>
</evidence>
<evidence type="ECO:0000256" key="1">
    <source>
        <dbReference type="ARBA" id="ARBA00004147"/>
    </source>
</evidence>
<dbReference type="EMBL" id="KP676001">
    <property type="protein sequence ID" value="ALF03232.1"/>
    <property type="molecule type" value="Genomic_DNA"/>
</dbReference>
<keyword evidence="2" id="KW-1048">Host nucleus</keyword>
<feature type="compositionally biased region" description="Acidic residues" evidence="6">
    <location>
        <begin position="18"/>
        <end position="27"/>
    </location>
</feature>
<evidence type="ECO:0000256" key="5">
    <source>
        <dbReference type="ARBA" id="ARBA00023163"/>
    </source>
</evidence>
<dbReference type="GO" id="GO:0016032">
    <property type="term" value="P:viral process"/>
    <property type="evidence" value="ECO:0007669"/>
    <property type="project" value="InterPro"/>
</dbReference>
<gene>
    <name evidence="7" type="primary">EBNA-3B</name>
</gene>
<keyword evidence="4" id="KW-0805">Transcription regulation</keyword>
<feature type="region of interest" description="Disordered" evidence="6">
    <location>
        <begin position="435"/>
        <end position="463"/>
    </location>
</feature>
<name>A0A0S0DI91_9GAMA</name>
<dbReference type="InterPro" id="IPR007706">
    <property type="entry name" value="EBNA-3/4/6"/>
</dbReference>
<evidence type="ECO:0000256" key="2">
    <source>
        <dbReference type="ARBA" id="ARBA00022562"/>
    </source>
</evidence>
<reference evidence="7 8" key="1">
    <citation type="journal article" date="2015" name="Virology">
        <title>The genomic sequence of lymphocryptovirus from cynomolgus macaque.</title>
        <authorList>
            <person name="Kamperschroer C."/>
            <person name="Gosink M.M."/>
            <person name="Kumpf S.W."/>
            <person name="O'Donnell L.M."/>
            <person name="Tartaro K.R."/>
        </authorList>
    </citation>
    <scope>NUCLEOTIDE SEQUENCE [LARGE SCALE GENOMIC DNA]</scope>
    <source>
        <strain evidence="7">Pfe-lcl-E3</strain>
    </source>
</reference>
<feature type="region of interest" description="Disordered" evidence="6">
    <location>
        <begin position="1"/>
        <end position="84"/>
    </location>
</feature>
<feature type="region of interest" description="Disordered" evidence="6">
    <location>
        <begin position="837"/>
        <end position="873"/>
    </location>
</feature>
<protein>
    <submittedName>
        <fullName evidence="7">EBNA-3B</fullName>
    </submittedName>
</protein>
<dbReference type="RefSeq" id="YP_010084661.1">
    <property type="nucleotide sequence ID" value="NC_055142.1"/>
</dbReference>
<keyword evidence="8" id="KW-1185">Reference proteome</keyword>
<feature type="region of interest" description="Disordered" evidence="6">
    <location>
        <begin position="687"/>
        <end position="794"/>
    </location>
</feature>
<feature type="compositionally biased region" description="Pro residues" evidence="6">
    <location>
        <begin position="446"/>
        <end position="459"/>
    </location>
</feature>
<dbReference type="Pfam" id="PF05009">
    <property type="entry name" value="EBV-NA3"/>
    <property type="match status" value="1"/>
</dbReference>
<feature type="region of interest" description="Disordered" evidence="6">
    <location>
        <begin position="647"/>
        <end position="674"/>
    </location>
</feature>
<feature type="compositionally biased region" description="Basic residues" evidence="6">
    <location>
        <begin position="715"/>
        <end position="729"/>
    </location>
</feature>
<dbReference type="Proteomes" id="UP000147540">
    <property type="component" value="Segment"/>
</dbReference>
<dbReference type="GO" id="GO:0042025">
    <property type="term" value="C:host cell nucleus"/>
    <property type="evidence" value="ECO:0007669"/>
    <property type="project" value="UniProtKB-SubCell"/>
</dbReference>
<comment type="subcellular location">
    <subcellularLocation>
        <location evidence="1">Host nucleus</location>
    </subcellularLocation>
</comment>
<feature type="compositionally biased region" description="Polar residues" evidence="6">
    <location>
        <begin position="43"/>
        <end position="60"/>
    </location>
</feature>
<keyword evidence="3" id="KW-0945">Host-virus interaction</keyword>
<evidence type="ECO:0000313" key="8">
    <source>
        <dbReference type="Proteomes" id="UP000147540"/>
    </source>
</evidence>
<evidence type="ECO:0000256" key="4">
    <source>
        <dbReference type="ARBA" id="ARBA00023015"/>
    </source>
</evidence>
<evidence type="ECO:0000313" key="7">
    <source>
        <dbReference type="EMBL" id="ALF03232.1"/>
    </source>
</evidence>